<evidence type="ECO:0000256" key="1">
    <source>
        <dbReference type="ARBA" id="ARBA00004141"/>
    </source>
</evidence>
<evidence type="ECO:0000259" key="7">
    <source>
        <dbReference type="PROSITE" id="PS50893"/>
    </source>
</evidence>
<dbReference type="Pfam" id="PF19055">
    <property type="entry name" value="ABC2_membrane_7"/>
    <property type="match status" value="1"/>
</dbReference>
<name>A0A7R9I652_9NEOP</name>
<dbReference type="EMBL" id="OD570940">
    <property type="protein sequence ID" value="CAD7449011.1"/>
    <property type="molecule type" value="Genomic_DNA"/>
</dbReference>
<dbReference type="Gene3D" id="3.40.50.300">
    <property type="entry name" value="P-loop containing nucleotide triphosphate hydrolases"/>
    <property type="match status" value="1"/>
</dbReference>
<evidence type="ECO:0000256" key="4">
    <source>
        <dbReference type="ARBA" id="ARBA00022692"/>
    </source>
</evidence>
<sequence>MGGWILSNGEVRKKQRPSSNTSTFRKESAYIMQDDQLWPLFTVLEVMNMSANLKLGFSLSTKAKHLVFHDFTQVGLVVWTPVNISFLGKMGVPSGKPVKGRELGSKKIVAALSDIQILSEKRLNVCAAISRSPRRYLKALPEGVSSNNGGKCLTSDDVSQIDDILDTLGLNGTRTVACKDLSGGQKKKLSIALEMVDNPPVMFLDEPTTGLDSLSSLQCITMLKALARGGRTVVCTIHQPSATMLEMFDHVYMLAEGVCAYQGSSDNLVPFLSSVGLNCPQYHNPADYILEIASGEYGHFIQELAVATTSKCWRKHDELTGSVSEEQVTEEDEKTDSTKTMILIDTPSEYTKFWVLLYRCFVLLYRDWVSTPFTQVIPVT</sequence>
<dbReference type="PANTHER" id="PTHR48041:SF32">
    <property type="entry name" value="PROTEIN WHITE-LIKE PROTEIN"/>
    <property type="match status" value="1"/>
</dbReference>
<feature type="domain" description="ABC transporter" evidence="7">
    <location>
        <begin position="44"/>
        <end position="281"/>
    </location>
</feature>
<keyword evidence="5" id="KW-1133">Transmembrane helix</keyword>
<dbReference type="InterPro" id="IPR017871">
    <property type="entry name" value="ABC_transporter-like_CS"/>
</dbReference>
<keyword evidence="6" id="KW-0472">Membrane</keyword>
<evidence type="ECO:0000256" key="3">
    <source>
        <dbReference type="ARBA" id="ARBA00022448"/>
    </source>
</evidence>
<evidence type="ECO:0000256" key="2">
    <source>
        <dbReference type="ARBA" id="ARBA00005814"/>
    </source>
</evidence>
<accession>A0A7R9I652</accession>
<evidence type="ECO:0000256" key="6">
    <source>
        <dbReference type="ARBA" id="ARBA00023136"/>
    </source>
</evidence>
<reference evidence="8" key="1">
    <citation type="submission" date="2020-11" db="EMBL/GenBank/DDBJ databases">
        <authorList>
            <person name="Tran Van P."/>
        </authorList>
    </citation>
    <scope>NUCLEOTIDE SEQUENCE</scope>
</reference>
<evidence type="ECO:0000313" key="8">
    <source>
        <dbReference type="EMBL" id="CAD7449011.1"/>
    </source>
</evidence>
<dbReference type="PANTHER" id="PTHR48041">
    <property type="entry name" value="ABC TRANSPORTER G FAMILY MEMBER 28"/>
    <property type="match status" value="1"/>
</dbReference>
<dbReference type="PROSITE" id="PS50893">
    <property type="entry name" value="ABC_TRANSPORTER_2"/>
    <property type="match status" value="1"/>
</dbReference>
<dbReference type="SUPFAM" id="SSF52540">
    <property type="entry name" value="P-loop containing nucleoside triphosphate hydrolases"/>
    <property type="match status" value="1"/>
</dbReference>
<dbReference type="GO" id="GO:0005524">
    <property type="term" value="F:ATP binding"/>
    <property type="evidence" value="ECO:0007669"/>
    <property type="project" value="InterPro"/>
</dbReference>
<dbReference type="InterPro" id="IPR043926">
    <property type="entry name" value="ABCG_dom"/>
</dbReference>
<comment type="similarity">
    <text evidence="2">Belongs to the ABC transporter superfamily. ABCG family. Eye pigment precursor importer (TC 3.A.1.204) subfamily.</text>
</comment>
<dbReference type="InterPro" id="IPR003439">
    <property type="entry name" value="ABC_transporter-like_ATP-bd"/>
</dbReference>
<comment type="subcellular location">
    <subcellularLocation>
        <location evidence="1">Membrane</location>
        <topology evidence="1">Multi-pass membrane protein</topology>
    </subcellularLocation>
</comment>
<dbReference type="GO" id="GO:0140359">
    <property type="term" value="F:ABC-type transporter activity"/>
    <property type="evidence" value="ECO:0007669"/>
    <property type="project" value="InterPro"/>
</dbReference>
<evidence type="ECO:0000256" key="5">
    <source>
        <dbReference type="ARBA" id="ARBA00022989"/>
    </source>
</evidence>
<dbReference type="Pfam" id="PF00005">
    <property type="entry name" value="ABC_tran"/>
    <property type="match status" value="1"/>
</dbReference>
<dbReference type="PROSITE" id="PS00211">
    <property type="entry name" value="ABC_TRANSPORTER_1"/>
    <property type="match status" value="1"/>
</dbReference>
<dbReference type="GO" id="GO:0016887">
    <property type="term" value="F:ATP hydrolysis activity"/>
    <property type="evidence" value="ECO:0007669"/>
    <property type="project" value="InterPro"/>
</dbReference>
<dbReference type="InterPro" id="IPR027417">
    <property type="entry name" value="P-loop_NTPase"/>
</dbReference>
<organism evidence="8">
    <name type="scientific">Timema bartmani</name>
    <dbReference type="NCBI Taxonomy" id="61472"/>
    <lineage>
        <taxon>Eukaryota</taxon>
        <taxon>Metazoa</taxon>
        <taxon>Ecdysozoa</taxon>
        <taxon>Arthropoda</taxon>
        <taxon>Hexapoda</taxon>
        <taxon>Insecta</taxon>
        <taxon>Pterygota</taxon>
        <taxon>Neoptera</taxon>
        <taxon>Polyneoptera</taxon>
        <taxon>Phasmatodea</taxon>
        <taxon>Timematodea</taxon>
        <taxon>Timematoidea</taxon>
        <taxon>Timematidae</taxon>
        <taxon>Timema</taxon>
    </lineage>
</organism>
<keyword evidence="4" id="KW-0812">Transmembrane</keyword>
<proteinExistence type="inferred from homology"/>
<protein>
    <recommendedName>
        <fullName evidence="7">ABC transporter domain-containing protein</fullName>
    </recommendedName>
</protein>
<dbReference type="AlphaFoldDB" id="A0A7R9I652"/>
<keyword evidence="3" id="KW-0813">Transport</keyword>
<dbReference type="InterPro" id="IPR050352">
    <property type="entry name" value="ABCG_transporters"/>
</dbReference>
<dbReference type="GO" id="GO:0005886">
    <property type="term" value="C:plasma membrane"/>
    <property type="evidence" value="ECO:0007669"/>
    <property type="project" value="TreeGrafter"/>
</dbReference>
<gene>
    <name evidence="8" type="ORF">TBIB3V08_LOCUS11291</name>
</gene>